<dbReference type="OrthoDB" id="5840532at2759"/>
<protein>
    <submittedName>
        <fullName evidence="1">Uncharacterized protein</fullName>
    </submittedName>
</protein>
<feature type="non-terminal residue" evidence="1">
    <location>
        <position position="1"/>
    </location>
</feature>
<keyword evidence="2" id="KW-1185">Reference proteome</keyword>
<dbReference type="Gene3D" id="2.60.120.10">
    <property type="entry name" value="Jelly Rolls"/>
    <property type="match status" value="1"/>
</dbReference>
<gene>
    <name evidence="1" type="ORF">CRHIZ90672A_00005632</name>
</gene>
<reference evidence="1" key="1">
    <citation type="submission" date="2021-10" db="EMBL/GenBank/DDBJ databases">
        <authorList>
            <person name="Piombo E."/>
        </authorList>
    </citation>
    <scope>NUCLEOTIDE SEQUENCE</scope>
</reference>
<dbReference type="AlphaFoldDB" id="A0A9N9V8N6"/>
<name>A0A9N9V8N6_9HYPO</name>
<dbReference type="EMBL" id="CABFNQ020000544">
    <property type="protein sequence ID" value="CAH0019001.1"/>
    <property type="molecule type" value="Genomic_DNA"/>
</dbReference>
<comment type="caution">
    <text evidence="1">The sequence shown here is derived from an EMBL/GenBank/DDBJ whole genome shotgun (WGS) entry which is preliminary data.</text>
</comment>
<sequence length="93" mass="10528">VTSHDDAENAIFVADSQIPRVPVPVNCNLAVFYETYEFPTSNDSKNLANANDIVVRCVDFKPNIKTMFHHTQSLDFAIITEGKIVWCVTYTIY</sequence>
<evidence type="ECO:0000313" key="2">
    <source>
        <dbReference type="Proteomes" id="UP000696573"/>
    </source>
</evidence>
<dbReference type="InterPro" id="IPR014710">
    <property type="entry name" value="RmlC-like_jellyroll"/>
</dbReference>
<evidence type="ECO:0000313" key="1">
    <source>
        <dbReference type="EMBL" id="CAH0019001.1"/>
    </source>
</evidence>
<feature type="non-terminal residue" evidence="1">
    <location>
        <position position="93"/>
    </location>
</feature>
<dbReference type="Proteomes" id="UP000696573">
    <property type="component" value="Unassembled WGS sequence"/>
</dbReference>
<organism evidence="1 2">
    <name type="scientific">Clonostachys rhizophaga</name>
    <dbReference type="NCBI Taxonomy" id="160324"/>
    <lineage>
        <taxon>Eukaryota</taxon>
        <taxon>Fungi</taxon>
        <taxon>Dikarya</taxon>
        <taxon>Ascomycota</taxon>
        <taxon>Pezizomycotina</taxon>
        <taxon>Sordariomycetes</taxon>
        <taxon>Hypocreomycetidae</taxon>
        <taxon>Hypocreales</taxon>
        <taxon>Bionectriaceae</taxon>
        <taxon>Clonostachys</taxon>
    </lineage>
</organism>
<proteinExistence type="predicted"/>
<accession>A0A9N9V8N6</accession>